<gene>
    <name evidence="1" type="ORF">GCM10023320_59660</name>
</gene>
<dbReference type="EMBL" id="BAABJO010000027">
    <property type="protein sequence ID" value="GAA5133462.1"/>
    <property type="molecule type" value="Genomic_DNA"/>
</dbReference>
<organism evidence="1 2">
    <name type="scientific">Pseudonocardia adelaidensis</name>
    <dbReference type="NCBI Taxonomy" id="648754"/>
    <lineage>
        <taxon>Bacteria</taxon>
        <taxon>Bacillati</taxon>
        <taxon>Actinomycetota</taxon>
        <taxon>Actinomycetes</taxon>
        <taxon>Pseudonocardiales</taxon>
        <taxon>Pseudonocardiaceae</taxon>
        <taxon>Pseudonocardia</taxon>
    </lineage>
</organism>
<evidence type="ECO:0000313" key="2">
    <source>
        <dbReference type="Proteomes" id="UP001500804"/>
    </source>
</evidence>
<dbReference type="SUPFAM" id="SSF50475">
    <property type="entry name" value="FMN-binding split barrel"/>
    <property type="match status" value="1"/>
</dbReference>
<proteinExistence type="predicted"/>
<dbReference type="RefSeq" id="WP_345609482.1">
    <property type="nucleotide sequence ID" value="NZ_BAABJO010000027.1"/>
</dbReference>
<evidence type="ECO:0000313" key="1">
    <source>
        <dbReference type="EMBL" id="GAA5133462.1"/>
    </source>
</evidence>
<evidence type="ECO:0008006" key="3">
    <source>
        <dbReference type="Google" id="ProtNLM"/>
    </source>
</evidence>
<accession>A0ABP9NWK3</accession>
<comment type="caution">
    <text evidence="1">The sequence shown here is derived from an EMBL/GenBank/DDBJ whole genome shotgun (WGS) entry which is preliminary data.</text>
</comment>
<protein>
    <recommendedName>
        <fullName evidence="3">Pyridoxamine 5'-phosphate oxidase</fullName>
    </recommendedName>
</protein>
<name>A0ABP9NWK3_9PSEU</name>
<dbReference type="InterPro" id="IPR012349">
    <property type="entry name" value="Split_barrel_FMN-bd"/>
</dbReference>
<dbReference type="Proteomes" id="UP001500804">
    <property type="component" value="Unassembled WGS sequence"/>
</dbReference>
<dbReference type="Gene3D" id="2.30.110.10">
    <property type="entry name" value="Electron Transport, Fmn-binding Protein, Chain A"/>
    <property type="match status" value="1"/>
</dbReference>
<keyword evidence="2" id="KW-1185">Reference proteome</keyword>
<reference evidence="2" key="1">
    <citation type="journal article" date="2019" name="Int. J. Syst. Evol. Microbiol.">
        <title>The Global Catalogue of Microorganisms (GCM) 10K type strain sequencing project: providing services to taxonomists for standard genome sequencing and annotation.</title>
        <authorList>
            <consortium name="The Broad Institute Genomics Platform"/>
            <consortium name="The Broad Institute Genome Sequencing Center for Infectious Disease"/>
            <person name="Wu L."/>
            <person name="Ma J."/>
        </authorList>
    </citation>
    <scope>NUCLEOTIDE SEQUENCE [LARGE SCALE GENOMIC DNA]</scope>
    <source>
        <strain evidence="2">JCM 18302</strain>
    </source>
</reference>
<sequence length="164" mass="18432">MIEAAARDFVLTEAGFAQVTTIDRRGFPVARTMTAFLADGWAVDLVQRREHTRIAQWRRDPHTTVTWVGSPAPGATNERPHVFDLSLLPPRVVSIRGTAEEMPAEWTVRRYLEELVRLRARGGTRAPVRGPEQVEDELVGIRIHPVRVRLEGFGTGAESFTFDC</sequence>